<dbReference type="RefSeq" id="WP_184944169.1">
    <property type="nucleotide sequence ID" value="NZ_BAAAWZ010000001.1"/>
</dbReference>
<reference evidence="2 3" key="1">
    <citation type="submission" date="2020-08" db="EMBL/GenBank/DDBJ databases">
        <title>Genomic Encyclopedia of Type Strains, Phase III (KMG-III): the genomes of soil and plant-associated and newly described type strains.</title>
        <authorList>
            <person name="Whitman W."/>
        </authorList>
    </citation>
    <scope>NUCLEOTIDE SEQUENCE [LARGE SCALE GENOMIC DNA]</scope>
    <source>
        <strain evidence="2 3">CECT 3303</strain>
    </source>
</reference>
<accession>A0A841D5A8</accession>
<keyword evidence="3" id="KW-1185">Reference proteome</keyword>
<gene>
    <name evidence="2" type="ORF">FHS22_004336</name>
</gene>
<dbReference type="InterPro" id="IPR007713">
    <property type="entry name" value="TMP_rpt"/>
</dbReference>
<keyword evidence="1" id="KW-0812">Transmembrane</keyword>
<evidence type="ECO:0000256" key="1">
    <source>
        <dbReference type="SAM" id="Phobius"/>
    </source>
</evidence>
<dbReference type="PANTHER" id="PTHR37813:SF1">
    <property type="entry name" value="FELS-2 PROPHAGE PROTEIN"/>
    <property type="match status" value="1"/>
</dbReference>
<sequence length="699" mass="71918">MSMTVGELVGYIDLDDNGFGATLVQADQDLRRLESTTTRATRNIESEVEAAFAAVAEAIASGADPDEALKDLDRLVAGFSAALDDVEEEARESGQAIGDGIGDGAESGGSRLGAAMRRAIGVLGTVTMAARTTAVAVGLIGAAAAAASLGVVGIAAALGGLLTLGVAVFGGVLAASKEVKAEFAKVGKEALTAFQEAAKPLQGPILEGLGRLQEKIKPFAKMLGEVFEKSAPLIEKAFDVAIDVIDELIEKLPGIVEKGMPIAEFFLSTLGGAITGFIDFVDWGLIKFHAFKAAFSENSTLGAWGAKVREIVSQVKGFFSDVFTSIQEWISENQGTIDGWVEKFKSGFNHLLNAVSSFVDMAKAFWDEFGSTILDTLGGIVSAIVAIWDGLMQALGGIFETFAGIFSGDWERAWGGIKQIGEGIWNGVKGAFEGIWNSLVAIAAKVWELIKEGASSAWEGIKSALSSAWSGIKSAASSAWEGLKSLISESWEKIKSAVSTGIDTVVTFFKELPGKIVSALGNLGSLLLQAGKDVIQGFINGVKAMASQAAAAVKTTIGNVVPGAKLVLDSHSPSRVFENIGADTIKGFVGGVLSQEGAAVNAVKGVMGAAINAAKGAVGGGLSPNVGSVGGALKGVQKTPINLIPGDTGGGLASEHSPGAAGTYGSGVNITMNGVTVREEADIHKIGAQTGFELMARPF</sequence>
<feature type="transmembrane region" description="Helical" evidence="1">
    <location>
        <begin position="151"/>
        <end position="175"/>
    </location>
</feature>
<keyword evidence="1" id="KW-0472">Membrane</keyword>
<evidence type="ECO:0000313" key="2">
    <source>
        <dbReference type="EMBL" id="MBB5965050.1"/>
    </source>
</evidence>
<protein>
    <submittedName>
        <fullName evidence="2">Phage-related protein</fullName>
    </submittedName>
</protein>
<dbReference type="Gene3D" id="1.20.120.20">
    <property type="entry name" value="Apolipoprotein"/>
    <property type="match status" value="1"/>
</dbReference>
<comment type="caution">
    <text evidence="2">The sequence shown here is derived from an EMBL/GenBank/DDBJ whole genome shotgun (WGS) entry which is preliminary data.</text>
</comment>
<evidence type="ECO:0000313" key="3">
    <source>
        <dbReference type="Proteomes" id="UP000562352"/>
    </source>
</evidence>
<proteinExistence type="predicted"/>
<dbReference type="Pfam" id="PF05017">
    <property type="entry name" value="TMP"/>
    <property type="match status" value="5"/>
</dbReference>
<dbReference type="EMBL" id="JACHJJ010000015">
    <property type="protein sequence ID" value="MBB5965050.1"/>
    <property type="molecule type" value="Genomic_DNA"/>
</dbReference>
<name>A0A841D5A8_PLAVE</name>
<feature type="transmembrane region" description="Helical" evidence="1">
    <location>
        <begin position="120"/>
        <end position="145"/>
    </location>
</feature>
<dbReference type="AlphaFoldDB" id="A0A841D5A8"/>
<dbReference type="PANTHER" id="PTHR37813">
    <property type="entry name" value="FELS-2 PROPHAGE PROTEIN"/>
    <property type="match status" value="1"/>
</dbReference>
<dbReference type="Proteomes" id="UP000562352">
    <property type="component" value="Unassembled WGS sequence"/>
</dbReference>
<organism evidence="2 3">
    <name type="scientific">Planomonospora venezuelensis</name>
    <dbReference type="NCBI Taxonomy" id="1999"/>
    <lineage>
        <taxon>Bacteria</taxon>
        <taxon>Bacillati</taxon>
        <taxon>Actinomycetota</taxon>
        <taxon>Actinomycetes</taxon>
        <taxon>Streptosporangiales</taxon>
        <taxon>Streptosporangiaceae</taxon>
        <taxon>Planomonospora</taxon>
    </lineage>
</organism>
<keyword evidence="1" id="KW-1133">Transmembrane helix</keyword>